<dbReference type="PIRSF" id="PIRSF028304">
    <property type="entry name" value="UCP028304"/>
    <property type="match status" value="1"/>
</dbReference>
<evidence type="ECO:0008006" key="3">
    <source>
        <dbReference type="Google" id="ProtNLM"/>
    </source>
</evidence>
<sequence length="577" mass="64506">MINRYYQRELANLRTLAVEFSKKHPALAPMLSGPSQDPDVERLLEGSAFLSGLLAQKLDDEFPEIIHGLMRLVFPHYLSPVPSMTILKYTPKRSLMEPLTVQAGSHAASIPVEGTSCTFTTCYDVDLYPLAITDTALVTSAGRASALRVSLEMSGMQLSKWQPPALRFHLAGDYGHAADRFLLLMRRTARIVVRAKEGGGQAVLGRRNLVPVGFGENEAAIPYPRQSYPGYRILQEYFTLPEKFLFFDVTGLEAWQDRGTGQAFEIVFEFDKPVTDPPAFTKDSLALFATPAINLFPHEADPVLLDHRMPEYRVIPAGESTGHYQVYSVDKVIGFMQGSVGQREYYPFEMFNPMSEARPVYSLNHRQSALTERTDLYLSVAYPKGAGDPQTETLSLSIRCTNATLPENLQIGDISKPTETSPVLADFSNLRPPTATRQPPIGKESLWRLLSHLYLNYLPMADTENLKALVKLYIFPETKDRAGVLAGIKRAEAVNDLKVETTNRLVGGIMMRGQLIEMRLDPTGFASMGDMYLFGSVLDCFLAGYAAVNCFTRLAVEDVFKKERYEWPARIGERYLL</sequence>
<evidence type="ECO:0000313" key="2">
    <source>
        <dbReference type="Proteomes" id="UP000494245"/>
    </source>
</evidence>
<proteinExistence type="predicted"/>
<reference evidence="1 2" key="1">
    <citation type="submission" date="2020-04" db="EMBL/GenBank/DDBJ databases">
        <authorList>
            <consortium name="Desulfovibrio sp. FSS-1 genome sequencing consortium"/>
            <person name="Shimoshige H."/>
            <person name="Kobayashi H."/>
            <person name="Maekawa T."/>
        </authorList>
    </citation>
    <scope>NUCLEOTIDE SEQUENCE [LARGE SCALE GENOMIC DNA]</scope>
    <source>
        <strain evidence="1 2">SIID29052-01</strain>
    </source>
</reference>
<reference evidence="1 2" key="2">
    <citation type="submission" date="2020-05" db="EMBL/GenBank/DDBJ databases">
        <title>Draft genome sequence of Desulfovibrio sp. strainFSS-1.</title>
        <authorList>
            <person name="Shimoshige H."/>
            <person name="Kobayashi H."/>
            <person name="Maekawa T."/>
        </authorList>
    </citation>
    <scope>NUCLEOTIDE SEQUENCE [LARGE SCALE GENOMIC DNA]</scope>
    <source>
        <strain evidence="1 2">SIID29052-01</strain>
    </source>
</reference>
<name>A0A6V8M384_9BACT</name>
<keyword evidence="2" id="KW-1185">Reference proteome</keyword>
<dbReference type="NCBIfam" id="TIGR03359">
    <property type="entry name" value="VI_chp_6"/>
    <property type="match status" value="1"/>
</dbReference>
<protein>
    <recommendedName>
        <fullName evidence="3">Type VI secretion system protein ImpG</fullName>
    </recommendedName>
</protein>
<comment type="caution">
    <text evidence="1">The sequence shown here is derived from an EMBL/GenBank/DDBJ whole genome shotgun (WGS) entry which is preliminary data.</text>
</comment>
<dbReference type="RefSeq" id="WP_173085471.1">
    <property type="nucleotide sequence ID" value="NZ_BLTE01000013.1"/>
</dbReference>
<dbReference type="PANTHER" id="PTHR35370:SF4">
    <property type="entry name" value="TYPE VI SECRETION SYSTEM BASEPLATE SUBUNIT TSSF"/>
    <property type="match status" value="1"/>
</dbReference>
<accession>A0A6V8M384</accession>
<dbReference type="Pfam" id="PF05947">
    <property type="entry name" value="T6SS_TssF"/>
    <property type="match status" value="1"/>
</dbReference>
<gene>
    <name evidence="1" type="ORF">NNJEOMEG_02763</name>
</gene>
<dbReference type="EMBL" id="BLTE01000013">
    <property type="protein sequence ID" value="GFK94915.1"/>
    <property type="molecule type" value="Genomic_DNA"/>
</dbReference>
<dbReference type="InterPro" id="IPR010272">
    <property type="entry name" value="T6SS_TssF"/>
</dbReference>
<dbReference type="PANTHER" id="PTHR35370">
    <property type="entry name" value="CYTOPLASMIC PROTEIN-RELATED-RELATED"/>
    <property type="match status" value="1"/>
</dbReference>
<dbReference type="Proteomes" id="UP000494245">
    <property type="component" value="Unassembled WGS sequence"/>
</dbReference>
<organism evidence="1 2">
    <name type="scientific">Fundidesulfovibrio magnetotacticus</name>
    <dbReference type="NCBI Taxonomy" id="2730080"/>
    <lineage>
        <taxon>Bacteria</taxon>
        <taxon>Pseudomonadati</taxon>
        <taxon>Thermodesulfobacteriota</taxon>
        <taxon>Desulfovibrionia</taxon>
        <taxon>Desulfovibrionales</taxon>
        <taxon>Desulfovibrionaceae</taxon>
        <taxon>Fundidesulfovibrio</taxon>
    </lineage>
</organism>
<dbReference type="AlphaFoldDB" id="A0A6V8M384"/>
<evidence type="ECO:0000313" key="1">
    <source>
        <dbReference type="EMBL" id="GFK94915.1"/>
    </source>
</evidence>